<organism evidence="3 4">
    <name type="scientific">Folsomia candida</name>
    <name type="common">Springtail</name>
    <dbReference type="NCBI Taxonomy" id="158441"/>
    <lineage>
        <taxon>Eukaryota</taxon>
        <taxon>Metazoa</taxon>
        <taxon>Ecdysozoa</taxon>
        <taxon>Arthropoda</taxon>
        <taxon>Hexapoda</taxon>
        <taxon>Collembola</taxon>
        <taxon>Entomobryomorpha</taxon>
        <taxon>Isotomoidea</taxon>
        <taxon>Isotomidae</taxon>
        <taxon>Proisotominae</taxon>
        <taxon>Folsomia</taxon>
    </lineage>
</organism>
<evidence type="ECO:0000256" key="1">
    <source>
        <dbReference type="SAM" id="MobiDB-lite"/>
    </source>
</evidence>
<evidence type="ECO:0000256" key="2">
    <source>
        <dbReference type="SAM" id="Phobius"/>
    </source>
</evidence>
<dbReference type="AlphaFoldDB" id="A0A226CYN3"/>
<evidence type="ECO:0000313" key="3">
    <source>
        <dbReference type="EMBL" id="OXA37648.1"/>
    </source>
</evidence>
<name>A0A226CYN3_FOLCA</name>
<dbReference type="EMBL" id="LNIX01000054">
    <property type="protein sequence ID" value="OXA37648.1"/>
    <property type="molecule type" value="Genomic_DNA"/>
</dbReference>
<keyword evidence="2" id="KW-0472">Membrane</keyword>
<keyword evidence="2" id="KW-1133">Transmembrane helix</keyword>
<proteinExistence type="predicted"/>
<evidence type="ECO:0000313" key="4">
    <source>
        <dbReference type="Proteomes" id="UP000198287"/>
    </source>
</evidence>
<sequence length="225" mass="25828">MTLHRVIVFLQELNAMANLLLTLGIISSLWFAVLLFMYFKAVRVLTRYGVRLGADVDPAAVWEHVAPTCIQVYYQVYLPSPTNHQPNFQRDMAILRDKFAFKWRNEYERLQMTRIFSETTTDTADHKEKRTVLTQQFQQASDIPQSAYSGATLLKAPECLSWSSPRSRNADKRSSYQHENHKNFIPTPSGHQFPSTPLSSRSSSSKLIHRITVTGGLDRPKSRPR</sequence>
<feature type="compositionally biased region" description="Basic and acidic residues" evidence="1">
    <location>
        <begin position="168"/>
        <end position="182"/>
    </location>
</feature>
<comment type="caution">
    <text evidence="3">The sequence shown here is derived from an EMBL/GenBank/DDBJ whole genome shotgun (WGS) entry which is preliminary data.</text>
</comment>
<feature type="compositionally biased region" description="Polar residues" evidence="1">
    <location>
        <begin position="189"/>
        <end position="198"/>
    </location>
</feature>
<dbReference type="Proteomes" id="UP000198287">
    <property type="component" value="Unassembled WGS sequence"/>
</dbReference>
<keyword evidence="4" id="KW-1185">Reference proteome</keyword>
<protein>
    <submittedName>
        <fullName evidence="3">Uncharacterized protein</fullName>
    </submittedName>
</protein>
<keyword evidence="2" id="KW-0812">Transmembrane</keyword>
<feature type="transmembrane region" description="Helical" evidence="2">
    <location>
        <begin position="20"/>
        <end position="39"/>
    </location>
</feature>
<gene>
    <name evidence="3" type="ORF">Fcan01_27575</name>
</gene>
<feature type="region of interest" description="Disordered" evidence="1">
    <location>
        <begin position="163"/>
        <end position="225"/>
    </location>
</feature>
<reference evidence="3 4" key="1">
    <citation type="submission" date="2015-12" db="EMBL/GenBank/DDBJ databases">
        <title>The genome of Folsomia candida.</title>
        <authorList>
            <person name="Faddeeva A."/>
            <person name="Derks M.F."/>
            <person name="Anvar Y."/>
            <person name="Smit S."/>
            <person name="Van Straalen N."/>
            <person name="Roelofs D."/>
        </authorList>
    </citation>
    <scope>NUCLEOTIDE SEQUENCE [LARGE SCALE GENOMIC DNA]</scope>
    <source>
        <strain evidence="3 4">VU population</strain>
        <tissue evidence="3">Whole body</tissue>
    </source>
</reference>
<accession>A0A226CYN3</accession>